<dbReference type="Gene3D" id="2.60.40.1090">
    <property type="entry name" value="Fimbrial-type adhesion domain"/>
    <property type="match status" value="1"/>
</dbReference>
<accession>A0AB33WUJ6</accession>
<evidence type="ECO:0000259" key="2">
    <source>
        <dbReference type="Pfam" id="PF00419"/>
    </source>
</evidence>
<dbReference type="EMBL" id="AHOT01000011">
    <property type="protein sequence ID" value="EIM16796.1"/>
    <property type="molecule type" value="Genomic_DNA"/>
</dbReference>
<dbReference type="InterPro" id="IPR008966">
    <property type="entry name" value="Adhesion_dom_sf"/>
</dbReference>
<dbReference type="GO" id="GO:0007155">
    <property type="term" value="P:cell adhesion"/>
    <property type="evidence" value="ECO:0007669"/>
    <property type="project" value="InterPro"/>
</dbReference>
<evidence type="ECO:0000313" key="4">
    <source>
        <dbReference type="Proteomes" id="UP000003790"/>
    </source>
</evidence>
<reference evidence="3 4" key="1">
    <citation type="journal article" date="2012" name="PLoS Genet.">
        <title>Comparative Genomics of Plant-Associated Pseudomonas spp.: Insights into Diversity and Inheritance of Traits Involved in Multitrophic Interactions.</title>
        <authorList>
            <person name="Loper J.E."/>
            <person name="Hassan K.A."/>
            <person name="Mavrodi D.V."/>
            <person name="Davis E.W.II."/>
            <person name="Lim C.K."/>
            <person name="Shaffer B.T."/>
            <person name="Elbourne L.D."/>
            <person name="Stockwell V.O."/>
            <person name="Hartney S.L."/>
            <person name="Breakwell K."/>
            <person name="Henkels M.D."/>
            <person name="Tetu S.G."/>
            <person name="Rangel L.I."/>
            <person name="Kidarsa T.A."/>
            <person name="Wilson N.L."/>
            <person name="van de Mortel J.E."/>
            <person name="Song C."/>
            <person name="Blumhagen R."/>
            <person name="Radune D."/>
            <person name="Hostetler J.B."/>
            <person name="Brinkac L.M."/>
            <person name="Durkin A.S."/>
            <person name="Kluepfel D.A."/>
            <person name="Wechter W.P."/>
            <person name="Anderson A.J."/>
            <person name="Kim Y.C."/>
            <person name="Pierson L.S.III."/>
            <person name="Pierson E.A."/>
            <person name="Lindow S.E."/>
            <person name="Kobayashi D.Y."/>
            <person name="Raaijmakers J.M."/>
            <person name="Weller D.M."/>
            <person name="Thomashow L.S."/>
            <person name="Allen A.E."/>
            <person name="Paulsen I.T."/>
        </authorList>
    </citation>
    <scope>NUCLEOTIDE SEQUENCE [LARGE SCALE GENOMIC DNA]</scope>
    <source>
        <strain evidence="3 4">O6</strain>
    </source>
</reference>
<evidence type="ECO:0000256" key="1">
    <source>
        <dbReference type="SAM" id="SignalP"/>
    </source>
</evidence>
<proteinExistence type="predicted"/>
<dbReference type="AlphaFoldDB" id="A0AB33WUJ6"/>
<dbReference type="InterPro" id="IPR036937">
    <property type="entry name" value="Adhesion_dom_fimbrial_sf"/>
</dbReference>
<comment type="caution">
    <text evidence="3">The sequence shown here is derived from an EMBL/GenBank/DDBJ whole genome shotgun (WGS) entry which is preliminary data.</text>
</comment>
<protein>
    <submittedName>
        <fullName evidence="3">Fimbrial protein</fullName>
    </submittedName>
</protein>
<feature type="chain" id="PRO_5044331495" evidence="1">
    <location>
        <begin position="22"/>
        <end position="331"/>
    </location>
</feature>
<name>A0AB33WUJ6_9PSED</name>
<sequence>MRLVLSILLLGVLSFSQNSYAVKCLKDGSVATDSININTSIAVPNDAPKGKVLWRSPSFSMNLICYQDSNWALADEEIYFYLSPTDQSMTQLGPDLEFGVRLNGTDMTCSQLAKCRKLIGKTAPCIGPTCTSFENKFDLSYDFFIIKKSSASESAGKDGPLSGLSQYDAFQIDGEKGINVNPSRNFRMKVIGLDRIRFVGCLAHLNVSPETVSFGKLSSANARSGTVVSEKPFTVLITKSCNSVYGVSAILKPVGGSVQNDTLIPPQNASVGIRLLRQDRTVLPFNEDFELAESSGDMVISKQFTAQLKWMTDKAILGAFRAGATLDIYYK</sequence>
<dbReference type="GO" id="GO:0009289">
    <property type="term" value="C:pilus"/>
    <property type="evidence" value="ECO:0007669"/>
    <property type="project" value="InterPro"/>
</dbReference>
<gene>
    <name evidence="3" type="ORF">PchlO6_3596</name>
</gene>
<dbReference type="Proteomes" id="UP000003790">
    <property type="component" value="Chromosome"/>
</dbReference>
<feature type="signal peptide" evidence="1">
    <location>
        <begin position="1"/>
        <end position="21"/>
    </location>
</feature>
<evidence type="ECO:0000313" key="3">
    <source>
        <dbReference type="EMBL" id="EIM16796.1"/>
    </source>
</evidence>
<feature type="domain" description="Fimbrial-type adhesion" evidence="2">
    <location>
        <begin position="208"/>
        <end position="331"/>
    </location>
</feature>
<keyword evidence="1" id="KW-0732">Signal</keyword>
<dbReference type="Pfam" id="PF00419">
    <property type="entry name" value="Fimbrial"/>
    <property type="match status" value="1"/>
</dbReference>
<dbReference type="SUPFAM" id="SSF49401">
    <property type="entry name" value="Bacterial adhesins"/>
    <property type="match status" value="1"/>
</dbReference>
<dbReference type="InterPro" id="IPR000259">
    <property type="entry name" value="Adhesion_dom_fimbrial"/>
</dbReference>
<organism evidence="3 4">
    <name type="scientific">Pseudomonas chlororaphis O6</name>
    <dbReference type="NCBI Taxonomy" id="1037915"/>
    <lineage>
        <taxon>Bacteria</taxon>
        <taxon>Pseudomonadati</taxon>
        <taxon>Pseudomonadota</taxon>
        <taxon>Gammaproteobacteria</taxon>
        <taxon>Pseudomonadales</taxon>
        <taxon>Pseudomonadaceae</taxon>
        <taxon>Pseudomonas</taxon>
    </lineage>
</organism>